<feature type="region of interest" description="Disordered" evidence="5">
    <location>
        <begin position="46"/>
        <end position="76"/>
    </location>
</feature>
<comment type="cofactor">
    <cofactor evidence="1">
        <name>(R)-lipoate</name>
        <dbReference type="ChEBI" id="CHEBI:83088"/>
    </cofactor>
</comment>
<keyword evidence="4" id="KW-0012">Acyltransferase</keyword>
<dbReference type="Gene3D" id="3.30.559.10">
    <property type="entry name" value="Chloramphenicol acetyltransferase-like domain"/>
    <property type="match status" value="1"/>
</dbReference>
<dbReference type="InterPro" id="IPR004167">
    <property type="entry name" value="PSBD"/>
</dbReference>
<feature type="domain" description="Peripheral subunit-binding (PSBD)" evidence="6">
    <location>
        <begin position="1"/>
        <end position="30"/>
    </location>
</feature>
<proteinExistence type="inferred from homology"/>
<dbReference type="EMBL" id="AXCV01000380">
    <property type="protein sequence ID" value="KGO27756.1"/>
    <property type="molecule type" value="Genomic_DNA"/>
</dbReference>
<dbReference type="Pfam" id="PF00198">
    <property type="entry name" value="2-oxoacid_dh"/>
    <property type="match status" value="1"/>
</dbReference>
<dbReference type="SUPFAM" id="SSF52777">
    <property type="entry name" value="CoA-dependent acyltransferases"/>
    <property type="match status" value="1"/>
</dbReference>
<dbReference type="PANTHER" id="PTHR43178">
    <property type="entry name" value="DIHYDROLIPOAMIDE ACETYLTRANSFERASE COMPONENT OF PYRUVATE DEHYDROGENASE COMPLEX"/>
    <property type="match status" value="1"/>
</dbReference>
<dbReference type="InterPro" id="IPR023213">
    <property type="entry name" value="CAT-like_dom_sf"/>
</dbReference>
<keyword evidence="8" id="KW-1185">Reference proteome</keyword>
<evidence type="ECO:0000259" key="6">
    <source>
        <dbReference type="PROSITE" id="PS51826"/>
    </source>
</evidence>
<evidence type="ECO:0000256" key="1">
    <source>
        <dbReference type="ARBA" id="ARBA00001938"/>
    </source>
</evidence>
<gene>
    <name evidence="7" type="ORF">Q757_07400</name>
</gene>
<protein>
    <recommendedName>
        <fullName evidence="6">Peripheral subunit-binding (PSBD) domain-containing protein</fullName>
    </recommendedName>
</protein>
<dbReference type="InterPro" id="IPR001078">
    <property type="entry name" value="2-oxoacid_DH_actylTfrase"/>
</dbReference>
<evidence type="ECO:0000256" key="5">
    <source>
        <dbReference type="SAM" id="MobiDB-lite"/>
    </source>
</evidence>
<sequence length="305" mass="32890">MAYENNVDLADVQPTGRHGHITLADLQSYIDSGQKQPAQTVSQTAETAVQNSQVPAASQTQQAAAPTPAPALKEGRVDFTPVRRAIAKAMSHQNETIPTVTNFDQVEVSKLVEHRKHFKQQAADQDIKLTYLAYVVKALAATAKKFPDLNASIDIDKFQTIYHDQINVGVAVNAPSGLFVPVIFDADRKSILTIAKEIQDLAAAVRSGSIKAAQMQGSTITVSNVGSARGSWFTPIINGKEVAILGLGTIAKEPVIDKNGAIVAGQLMKLSLSYDHRLIDGMLGQQALNYLKSLLADPEYMLMEV</sequence>
<accession>A0ABR4XPW4</accession>
<dbReference type="Pfam" id="PF02817">
    <property type="entry name" value="E3_binding"/>
    <property type="match status" value="1"/>
</dbReference>
<dbReference type="SUPFAM" id="SSF47005">
    <property type="entry name" value="Peripheral subunit-binding domain of 2-oxo acid dehydrogenase complex"/>
    <property type="match status" value="1"/>
</dbReference>
<comment type="similarity">
    <text evidence="2">Belongs to the 2-oxoacid dehydrogenase family.</text>
</comment>
<feature type="compositionally biased region" description="Low complexity" evidence="5">
    <location>
        <begin position="52"/>
        <end position="66"/>
    </location>
</feature>
<evidence type="ECO:0000256" key="2">
    <source>
        <dbReference type="ARBA" id="ARBA00007317"/>
    </source>
</evidence>
<keyword evidence="3" id="KW-0808">Transferase</keyword>
<evidence type="ECO:0000256" key="3">
    <source>
        <dbReference type="ARBA" id="ARBA00022679"/>
    </source>
</evidence>
<dbReference type="PANTHER" id="PTHR43178:SF5">
    <property type="entry name" value="LIPOAMIDE ACYLTRANSFERASE COMPONENT OF BRANCHED-CHAIN ALPHA-KETO ACID DEHYDROGENASE COMPLEX, MITOCHONDRIAL"/>
    <property type="match status" value="1"/>
</dbReference>
<comment type="caution">
    <text evidence="7">The sequence shown here is derived from an EMBL/GenBank/DDBJ whole genome shotgun (WGS) entry which is preliminary data.</text>
</comment>
<dbReference type="InterPro" id="IPR036625">
    <property type="entry name" value="E3-bd_dom_sf"/>
</dbReference>
<evidence type="ECO:0000313" key="7">
    <source>
        <dbReference type="EMBL" id="KGO27756.1"/>
    </source>
</evidence>
<dbReference type="InterPro" id="IPR050743">
    <property type="entry name" value="2-oxoacid_DH_E2_comp"/>
</dbReference>
<evidence type="ECO:0000313" key="8">
    <source>
        <dbReference type="Proteomes" id="UP000030023"/>
    </source>
</evidence>
<reference evidence="7 8" key="1">
    <citation type="journal article" date="2014" name="Antonie Van Leeuwenhoek">
        <title>Oenococcus alcoholitolerans sp. nov., a lactic acid bacteria isolated from cachaca and ethanol fermentation processes.</title>
        <authorList>
            <person name="Badotti F."/>
            <person name="Moreira A.P."/>
            <person name="Tonon L.A."/>
            <person name="de Lucena B.T."/>
            <person name="Gomes Fde C."/>
            <person name="Kruger R."/>
            <person name="Thompson C.C."/>
            <person name="de Morais M.A.Jr."/>
            <person name="Rosa C.A."/>
            <person name="Thompson F.L."/>
        </authorList>
    </citation>
    <scope>NUCLEOTIDE SEQUENCE [LARGE SCALE GENOMIC DNA]</scope>
    <source>
        <strain evidence="7 8">UFRJ-M7.2.18</strain>
    </source>
</reference>
<evidence type="ECO:0000256" key="4">
    <source>
        <dbReference type="ARBA" id="ARBA00023315"/>
    </source>
</evidence>
<dbReference type="PROSITE" id="PS51826">
    <property type="entry name" value="PSBD"/>
    <property type="match status" value="1"/>
</dbReference>
<organism evidence="7 8">
    <name type="scientific">Oenococcus alcoholitolerans</name>
    <dbReference type="NCBI Taxonomy" id="931074"/>
    <lineage>
        <taxon>Bacteria</taxon>
        <taxon>Bacillati</taxon>
        <taxon>Bacillota</taxon>
        <taxon>Bacilli</taxon>
        <taxon>Lactobacillales</taxon>
        <taxon>Lactobacillaceae</taxon>
        <taxon>Oenococcus</taxon>
    </lineage>
</organism>
<name>A0ABR4XPW4_9LACO</name>
<dbReference type="Gene3D" id="4.10.320.10">
    <property type="entry name" value="E3-binding domain"/>
    <property type="match status" value="1"/>
</dbReference>
<dbReference type="Proteomes" id="UP000030023">
    <property type="component" value="Unassembled WGS sequence"/>
</dbReference>